<evidence type="ECO:0000313" key="3">
    <source>
        <dbReference type="EMBL" id="OOR92811.1"/>
    </source>
</evidence>
<keyword evidence="1" id="KW-0812">Transmembrane</keyword>
<feature type="signal peptide" evidence="2">
    <location>
        <begin position="1"/>
        <end position="17"/>
    </location>
</feature>
<dbReference type="STRING" id="34060.B0181_01370"/>
<dbReference type="EMBL" id="MUXU01000010">
    <property type="protein sequence ID" value="OOR92811.1"/>
    <property type="molecule type" value="Genomic_DNA"/>
</dbReference>
<feature type="transmembrane region" description="Helical" evidence="1">
    <location>
        <begin position="118"/>
        <end position="151"/>
    </location>
</feature>
<sequence>MLLFVLSLAALVPPALLAEQQPAYQVLQFIATLVLGLFFMFLMAGVLNAAKRADLTQNMKFSDFFTGFHRDAKPVVKLSVVLAVVYVVFVIFLVVAMSLLAGSAYLVGQMFGLQEFGVGLALLVVAAYLLLMAVSWVLTSAMTVAMALVIFHRYKSFAAIKLALRGCFKNMAAILIYNIVMTFLMYLSMIPLGLGLLVTVPMMLIAQYVIYKQIFTKTVAV</sequence>
<feature type="transmembrane region" description="Helical" evidence="1">
    <location>
        <begin position="27"/>
        <end position="50"/>
    </location>
</feature>
<evidence type="ECO:0000313" key="4">
    <source>
        <dbReference type="Proteomes" id="UP000190435"/>
    </source>
</evidence>
<feature type="transmembrane region" description="Helical" evidence="1">
    <location>
        <begin position="192"/>
        <end position="211"/>
    </location>
</feature>
<dbReference type="AlphaFoldDB" id="A0A1T0ABW8"/>
<dbReference type="Proteomes" id="UP000190435">
    <property type="component" value="Unassembled WGS sequence"/>
</dbReference>
<protein>
    <recommendedName>
        <fullName evidence="5">DUF4013 domain-containing protein</fullName>
    </recommendedName>
</protein>
<evidence type="ECO:0000256" key="1">
    <source>
        <dbReference type="SAM" id="Phobius"/>
    </source>
</evidence>
<name>A0A1T0ABW8_9GAMM</name>
<evidence type="ECO:0008006" key="5">
    <source>
        <dbReference type="Google" id="ProtNLM"/>
    </source>
</evidence>
<feature type="transmembrane region" description="Helical" evidence="1">
    <location>
        <begin position="163"/>
        <end position="186"/>
    </location>
</feature>
<evidence type="ECO:0000256" key="2">
    <source>
        <dbReference type="SAM" id="SignalP"/>
    </source>
</evidence>
<reference evidence="3 4" key="1">
    <citation type="submission" date="2017-02" db="EMBL/GenBank/DDBJ databases">
        <title>Draft genome sequence of Moraxella caviae CCUG 355 type strain.</title>
        <authorList>
            <person name="Engstrom-Jakobsson H."/>
            <person name="Salva-Serra F."/>
            <person name="Thorell K."/>
            <person name="Gonzales-Siles L."/>
            <person name="Karlsson R."/>
            <person name="Boulund F."/>
            <person name="Engstrand L."/>
            <person name="Moore E."/>
        </authorList>
    </citation>
    <scope>NUCLEOTIDE SEQUENCE [LARGE SCALE GENOMIC DNA]</scope>
    <source>
        <strain evidence="3 4">CCUG 355</strain>
    </source>
</reference>
<keyword evidence="4" id="KW-1185">Reference proteome</keyword>
<organism evidence="3 4">
    <name type="scientific">Moraxella caviae</name>
    <dbReference type="NCBI Taxonomy" id="34060"/>
    <lineage>
        <taxon>Bacteria</taxon>
        <taxon>Pseudomonadati</taxon>
        <taxon>Pseudomonadota</taxon>
        <taxon>Gammaproteobacteria</taxon>
        <taxon>Moraxellales</taxon>
        <taxon>Moraxellaceae</taxon>
        <taxon>Moraxella</taxon>
    </lineage>
</organism>
<gene>
    <name evidence="3" type="ORF">B0181_01370</name>
</gene>
<keyword evidence="1" id="KW-1133">Transmembrane helix</keyword>
<keyword evidence="1" id="KW-0472">Membrane</keyword>
<feature type="transmembrane region" description="Helical" evidence="1">
    <location>
        <begin position="80"/>
        <end position="106"/>
    </location>
</feature>
<proteinExistence type="predicted"/>
<comment type="caution">
    <text evidence="3">The sequence shown here is derived from an EMBL/GenBank/DDBJ whole genome shotgun (WGS) entry which is preliminary data.</text>
</comment>
<accession>A0A1T0ABW8</accession>
<keyword evidence="2" id="KW-0732">Signal</keyword>
<feature type="chain" id="PRO_5012278288" description="DUF4013 domain-containing protein" evidence="2">
    <location>
        <begin position="18"/>
        <end position="221"/>
    </location>
</feature>